<sequence>MPRAVWQRSRTVHIILWFLIASGALMIAWPRIDDFIQEKKQDALLTDWSTQSRFASTDPPSHPTTPQQTDTVWQEIDGIPVLGTITVDKLGLHEPLIKGADARPLQYGIGVVEEDRLPGEPVNFVLAGHRSLKYGKHFNRLDELEPGDLIKIESANGVFTYSVQTSYLVDPDDLRVLDSHPGEAELTLITCHPMRNPTHRLIVKATLNQERGNQVAVEVKK</sequence>
<keyword evidence="4" id="KW-1185">Reference proteome</keyword>
<feature type="transmembrane region" description="Helical" evidence="2">
    <location>
        <begin position="12"/>
        <end position="32"/>
    </location>
</feature>
<evidence type="ECO:0000313" key="4">
    <source>
        <dbReference type="Proteomes" id="UP000602284"/>
    </source>
</evidence>
<dbReference type="SUPFAM" id="SSF63817">
    <property type="entry name" value="Sortase"/>
    <property type="match status" value="1"/>
</dbReference>
<organism evidence="3 4">
    <name type="scientific">Tumebacillus amylolyticus</name>
    <dbReference type="NCBI Taxonomy" id="2801339"/>
    <lineage>
        <taxon>Bacteria</taxon>
        <taxon>Bacillati</taxon>
        <taxon>Bacillota</taxon>
        <taxon>Bacilli</taxon>
        <taxon>Bacillales</taxon>
        <taxon>Alicyclobacillaceae</taxon>
        <taxon>Tumebacillus</taxon>
    </lineage>
</organism>
<keyword evidence="2" id="KW-0472">Membrane</keyword>
<dbReference type="InterPro" id="IPR005754">
    <property type="entry name" value="Sortase"/>
</dbReference>
<evidence type="ECO:0000256" key="2">
    <source>
        <dbReference type="SAM" id="Phobius"/>
    </source>
</evidence>
<name>A0ABS1JHB7_9BACL</name>
<dbReference type="RefSeq" id="WP_201638077.1">
    <property type="nucleotide sequence ID" value="NZ_JAEQNB010000008.1"/>
</dbReference>
<keyword evidence="2" id="KW-1133">Transmembrane helix</keyword>
<dbReference type="Pfam" id="PF04203">
    <property type="entry name" value="Sortase"/>
    <property type="match status" value="1"/>
</dbReference>
<dbReference type="Proteomes" id="UP000602284">
    <property type="component" value="Unassembled WGS sequence"/>
</dbReference>
<gene>
    <name evidence="3" type="ORF">JJB07_21040</name>
</gene>
<reference evidence="3 4" key="1">
    <citation type="submission" date="2021-01" db="EMBL/GenBank/DDBJ databases">
        <title>Tumebacillus sp. strain ITR2 16S ribosomal RNA gene Genome sequencing and assembly.</title>
        <authorList>
            <person name="Kang M."/>
        </authorList>
    </citation>
    <scope>NUCLEOTIDE SEQUENCE [LARGE SCALE GENOMIC DNA]</scope>
    <source>
        <strain evidence="3 4">ITR2</strain>
    </source>
</reference>
<comment type="caution">
    <text evidence="3">The sequence shown here is derived from an EMBL/GenBank/DDBJ whole genome shotgun (WGS) entry which is preliminary data.</text>
</comment>
<dbReference type="InterPro" id="IPR023365">
    <property type="entry name" value="Sortase_dom-sf"/>
</dbReference>
<dbReference type="EMBL" id="JAEQNB010000008">
    <property type="protein sequence ID" value="MBL0389083.1"/>
    <property type="molecule type" value="Genomic_DNA"/>
</dbReference>
<dbReference type="CDD" id="cd06166">
    <property type="entry name" value="Sortase_D_2"/>
    <property type="match status" value="1"/>
</dbReference>
<proteinExistence type="predicted"/>
<evidence type="ECO:0000256" key="1">
    <source>
        <dbReference type="ARBA" id="ARBA00022801"/>
    </source>
</evidence>
<accession>A0ABS1JHB7</accession>
<protein>
    <submittedName>
        <fullName evidence="3">Class D sortase</fullName>
    </submittedName>
</protein>
<dbReference type="InterPro" id="IPR042000">
    <property type="entry name" value="Sortase_D_2"/>
</dbReference>
<dbReference type="NCBIfam" id="TIGR01076">
    <property type="entry name" value="sortase_fam"/>
    <property type="match status" value="1"/>
</dbReference>
<evidence type="ECO:0000313" key="3">
    <source>
        <dbReference type="EMBL" id="MBL0389083.1"/>
    </source>
</evidence>
<keyword evidence="1" id="KW-0378">Hydrolase</keyword>
<dbReference type="Gene3D" id="2.40.260.10">
    <property type="entry name" value="Sortase"/>
    <property type="match status" value="1"/>
</dbReference>
<keyword evidence="2" id="KW-0812">Transmembrane</keyword>